<sequence>ENFPSLGYSIYTLFKAVTGGVSWGEVSDPLQDVSLVFLFSFPVYIVVTMFCVLNIAIRCWTPPSGDGGTAPRAEAKFSDIAPSAGHQISLDEFMILNFQYQDVLWIHCWVAVVKVTQVAVQGKALYGLDQIKNITVAMSALSGTVLPGTSPNTKKAGRKLEPPTLQKIRQLLDKYDKGNYALNEYQSHAQAGTEANT</sequence>
<feature type="transmembrane region" description="Helical" evidence="1">
    <location>
        <begin position="35"/>
        <end position="57"/>
    </location>
</feature>
<keyword evidence="1" id="KW-0472">Membrane</keyword>
<dbReference type="EMBL" id="CAUYUJ010002628">
    <property type="protein sequence ID" value="CAK0801652.1"/>
    <property type="molecule type" value="Genomic_DNA"/>
</dbReference>
<evidence type="ECO:0000313" key="3">
    <source>
        <dbReference type="Proteomes" id="UP001189429"/>
    </source>
</evidence>
<comment type="caution">
    <text evidence="2">The sequence shown here is derived from an EMBL/GenBank/DDBJ whole genome shotgun (WGS) entry which is preliminary data.</text>
</comment>
<keyword evidence="1" id="KW-0812">Transmembrane</keyword>
<dbReference type="Gene3D" id="1.10.287.70">
    <property type="match status" value="1"/>
</dbReference>
<evidence type="ECO:0008006" key="4">
    <source>
        <dbReference type="Google" id="ProtNLM"/>
    </source>
</evidence>
<keyword evidence="3" id="KW-1185">Reference proteome</keyword>
<organism evidence="2 3">
    <name type="scientific">Prorocentrum cordatum</name>
    <dbReference type="NCBI Taxonomy" id="2364126"/>
    <lineage>
        <taxon>Eukaryota</taxon>
        <taxon>Sar</taxon>
        <taxon>Alveolata</taxon>
        <taxon>Dinophyceae</taxon>
        <taxon>Prorocentrales</taxon>
        <taxon>Prorocentraceae</taxon>
        <taxon>Prorocentrum</taxon>
    </lineage>
</organism>
<proteinExistence type="predicted"/>
<evidence type="ECO:0000313" key="2">
    <source>
        <dbReference type="EMBL" id="CAK0801652.1"/>
    </source>
</evidence>
<gene>
    <name evidence="2" type="ORF">PCOR1329_LOCUS9444</name>
</gene>
<reference evidence="2" key="1">
    <citation type="submission" date="2023-10" db="EMBL/GenBank/DDBJ databases">
        <authorList>
            <person name="Chen Y."/>
            <person name="Shah S."/>
            <person name="Dougan E. K."/>
            <person name="Thang M."/>
            <person name="Chan C."/>
        </authorList>
    </citation>
    <scope>NUCLEOTIDE SEQUENCE [LARGE SCALE GENOMIC DNA]</scope>
</reference>
<evidence type="ECO:0000256" key="1">
    <source>
        <dbReference type="SAM" id="Phobius"/>
    </source>
</evidence>
<protein>
    <recommendedName>
        <fullName evidence="4">Ion transport domain-containing protein</fullName>
    </recommendedName>
</protein>
<name>A0ABN9QED2_9DINO</name>
<keyword evidence="1" id="KW-1133">Transmembrane helix</keyword>
<dbReference type="Proteomes" id="UP001189429">
    <property type="component" value="Unassembled WGS sequence"/>
</dbReference>
<feature type="non-terminal residue" evidence="2">
    <location>
        <position position="1"/>
    </location>
</feature>
<accession>A0ABN9QED2</accession>